<keyword evidence="7" id="KW-0119">Carbohydrate metabolism</keyword>
<reference evidence="8" key="1">
    <citation type="submission" date="2020-12" db="EMBL/GenBank/DDBJ databases">
        <title>Bacterial taxonomy.</title>
        <authorList>
            <person name="Pan X."/>
        </authorList>
    </citation>
    <scope>NUCLEOTIDE SEQUENCE</scope>
    <source>
        <strain evidence="8">B2012</strain>
    </source>
</reference>
<dbReference type="EC" id="3.2.1.4" evidence="3"/>
<dbReference type="SUPFAM" id="SSF48208">
    <property type="entry name" value="Six-hairpin glycosidases"/>
    <property type="match status" value="1"/>
</dbReference>
<evidence type="ECO:0000313" key="9">
    <source>
        <dbReference type="Proteomes" id="UP000609531"/>
    </source>
</evidence>
<comment type="catalytic activity">
    <reaction evidence="1">
        <text>Endohydrolysis of (1-&gt;4)-beta-D-glucosidic linkages in cellulose, lichenin and cereal beta-D-glucans.</text>
        <dbReference type="EC" id="3.2.1.4"/>
    </reaction>
</comment>
<dbReference type="Proteomes" id="UP000609531">
    <property type="component" value="Unassembled WGS sequence"/>
</dbReference>
<dbReference type="GO" id="GO:0030245">
    <property type="term" value="P:cellulose catabolic process"/>
    <property type="evidence" value="ECO:0007669"/>
    <property type="project" value="UniProtKB-KW"/>
</dbReference>
<name>A0A934IPW6_9HYPH</name>
<evidence type="ECO:0000256" key="7">
    <source>
        <dbReference type="ARBA" id="ARBA00023326"/>
    </source>
</evidence>
<organism evidence="8 9">
    <name type="scientific">Acuticoccus mangrovi</name>
    <dbReference type="NCBI Taxonomy" id="2796142"/>
    <lineage>
        <taxon>Bacteria</taxon>
        <taxon>Pseudomonadati</taxon>
        <taxon>Pseudomonadota</taxon>
        <taxon>Alphaproteobacteria</taxon>
        <taxon>Hyphomicrobiales</taxon>
        <taxon>Amorphaceae</taxon>
        <taxon>Acuticoccus</taxon>
    </lineage>
</organism>
<keyword evidence="6" id="KW-0326">Glycosidase</keyword>
<protein>
    <recommendedName>
        <fullName evidence="3">cellulase</fullName>
        <ecNumber evidence="3">3.2.1.4</ecNumber>
    </recommendedName>
</protein>
<evidence type="ECO:0000256" key="1">
    <source>
        <dbReference type="ARBA" id="ARBA00000966"/>
    </source>
</evidence>
<dbReference type="Gene3D" id="1.50.10.10">
    <property type="match status" value="1"/>
</dbReference>
<dbReference type="EMBL" id="JAEKJA010000007">
    <property type="protein sequence ID" value="MBJ3776137.1"/>
    <property type="molecule type" value="Genomic_DNA"/>
</dbReference>
<dbReference type="InterPro" id="IPR012341">
    <property type="entry name" value="6hp_glycosidase-like_sf"/>
</dbReference>
<dbReference type="GO" id="GO:0008810">
    <property type="term" value="F:cellulase activity"/>
    <property type="evidence" value="ECO:0007669"/>
    <property type="project" value="UniProtKB-EC"/>
</dbReference>
<keyword evidence="5" id="KW-0136">Cellulose degradation</keyword>
<evidence type="ECO:0000256" key="5">
    <source>
        <dbReference type="ARBA" id="ARBA00023001"/>
    </source>
</evidence>
<keyword evidence="7" id="KW-0624">Polysaccharide degradation</keyword>
<evidence type="ECO:0000256" key="3">
    <source>
        <dbReference type="ARBA" id="ARBA00012601"/>
    </source>
</evidence>
<dbReference type="InterPro" id="IPR002037">
    <property type="entry name" value="Glyco_hydro_8"/>
</dbReference>
<dbReference type="InterPro" id="IPR008928">
    <property type="entry name" value="6-hairpin_glycosidase_sf"/>
</dbReference>
<evidence type="ECO:0000313" key="8">
    <source>
        <dbReference type="EMBL" id="MBJ3776137.1"/>
    </source>
</evidence>
<keyword evidence="4" id="KW-0378">Hydrolase</keyword>
<dbReference type="Pfam" id="PF01270">
    <property type="entry name" value="Glyco_hydro_8"/>
    <property type="match status" value="1"/>
</dbReference>
<evidence type="ECO:0000256" key="2">
    <source>
        <dbReference type="ARBA" id="ARBA00009209"/>
    </source>
</evidence>
<evidence type="ECO:0000256" key="6">
    <source>
        <dbReference type="ARBA" id="ARBA00023295"/>
    </source>
</evidence>
<comment type="similarity">
    <text evidence="2">Belongs to the glycosyl hydrolase 8 (cellulase D) family.</text>
</comment>
<comment type="caution">
    <text evidence="8">The sequence shown here is derived from an EMBL/GenBank/DDBJ whole genome shotgun (WGS) entry which is preliminary data.</text>
</comment>
<proteinExistence type="inferred from homology"/>
<dbReference type="RefSeq" id="WP_198882016.1">
    <property type="nucleotide sequence ID" value="NZ_JAEKJA010000007.1"/>
</dbReference>
<evidence type="ECO:0000256" key="4">
    <source>
        <dbReference type="ARBA" id="ARBA00022801"/>
    </source>
</evidence>
<gene>
    <name evidence="8" type="ORF">JCR33_10590</name>
</gene>
<dbReference type="AlphaFoldDB" id="A0A934IPW6"/>
<accession>A0A934IPW6</accession>
<keyword evidence="9" id="KW-1185">Reference proteome</keyword>
<sequence>MIVVMNVSALAEDSADSFKPYLGELDPQTQYWFSSAFTIYKKTFIKPSGRVFDPQNGGITHSESQGYGMMLALLGNDQAAFDLIWNFTKSEMQRADGLISWKFVPGRGITDRNNATDGELFIGMALALATVKWGNQSYLLEARRIANAVGKKLILNYGGYTLLLPGEWARPSRNSPYAIVNMSYFIPLALQIYEGLAPDYPWDEVYRDSFRILDDMIHPPSDWTAINEYGEPEPARGFPRKFSYDAVRIPMYLLQAGLMHKKTAQVLNEIWGNPINGPTFSFNVMTMGKTDRFWGNSYELMHDILGCMSSNKTASFKSLEMKMKNYFDTSLHLMMIAALYANYPRCFPQPACTHC</sequence>
<dbReference type="PRINTS" id="PR00735">
    <property type="entry name" value="GLHYDRLASE8"/>
</dbReference>